<dbReference type="GO" id="GO:0003677">
    <property type="term" value="F:DNA binding"/>
    <property type="evidence" value="ECO:0007669"/>
    <property type="project" value="InterPro"/>
</dbReference>
<dbReference type="GO" id="GO:0015074">
    <property type="term" value="P:DNA integration"/>
    <property type="evidence" value="ECO:0007669"/>
    <property type="project" value="InterPro"/>
</dbReference>
<feature type="domain" description="Putative integrase N-terminal" evidence="2">
    <location>
        <begin position="13"/>
        <end position="96"/>
    </location>
</feature>
<evidence type="ECO:0000313" key="4">
    <source>
        <dbReference type="EMBL" id="KTD29326.1"/>
    </source>
</evidence>
<dbReference type="PATRIC" id="fig|454.4.peg.898"/>
<dbReference type="InterPro" id="IPR024457">
    <property type="entry name" value="Putative_integrase_N"/>
</dbReference>
<dbReference type="EMBL" id="LNYH01000041">
    <property type="protein sequence ID" value="KTD29326.1"/>
    <property type="molecule type" value="Genomic_DNA"/>
</dbReference>
<dbReference type="InterPro" id="IPR011010">
    <property type="entry name" value="DNA_brk_join_enz"/>
</dbReference>
<dbReference type="AlphaFoldDB" id="A0A0W0WAT4"/>
<comment type="caution">
    <text evidence="4">The sequence shown here is derived from an EMBL/GenBank/DDBJ whole genome shotgun (WGS) entry which is preliminary data.</text>
</comment>
<feature type="domain" description="Integrase catalytic" evidence="3">
    <location>
        <begin position="127"/>
        <end position="238"/>
    </location>
</feature>
<dbReference type="Proteomes" id="UP000054761">
    <property type="component" value="Unassembled WGS sequence"/>
</dbReference>
<dbReference type="Pfam" id="PF12835">
    <property type="entry name" value="Integrase_1"/>
    <property type="match status" value="1"/>
</dbReference>
<accession>A0A0W0WAT4</accession>
<dbReference type="Pfam" id="PF12834">
    <property type="entry name" value="Phage_int_SAM_2"/>
    <property type="match status" value="1"/>
</dbReference>
<reference evidence="4 5" key="1">
    <citation type="submission" date="2015-11" db="EMBL/GenBank/DDBJ databases">
        <title>Genomic analysis of 38 Legionella species identifies large and diverse effector repertoires.</title>
        <authorList>
            <person name="Burstein D."/>
            <person name="Amaro F."/>
            <person name="Zusman T."/>
            <person name="Lifshitz Z."/>
            <person name="Cohen O."/>
            <person name="Gilbert J.A."/>
            <person name="Pupko T."/>
            <person name="Shuman H.A."/>
            <person name="Segal G."/>
        </authorList>
    </citation>
    <scope>NUCLEOTIDE SEQUENCE [LARGE SCALE GENOMIC DNA]</scope>
    <source>
        <strain evidence="4 5">Bercovier 4</strain>
    </source>
</reference>
<evidence type="ECO:0008006" key="6">
    <source>
        <dbReference type="Google" id="ProtNLM"/>
    </source>
</evidence>
<dbReference type="Gene3D" id="1.10.443.10">
    <property type="entry name" value="Intergrase catalytic core"/>
    <property type="match status" value="1"/>
</dbReference>
<dbReference type="InterPro" id="IPR013762">
    <property type="entry name" value="Integrase-like_cat_sf"/>
</dbReference>
<dbReference type="OrthoDB" id="5394387at2"/>
<organism evidence="4 5">
    <name type="scientific">Legionella israelensis</name>
    <dbReference type="NCBI Taxonomy" id="454"/>
    <lineage>
        <taxon>Bacteria</taxon>
        <taxon>Pseudomonadati</taxon>
        <taxon>Pseudomonadota</taxon>
        <taxon>Gammaproteobacteria</taxon>
        <taxon>Legionellales</taxon>
        <taxon>Legionellaceae</taxon>
        <taxon>Legionella</taxon>
    </lineage>
</organism>
<keyword evidence="1" id="KW-0233">DNA recombination</keyword>
<proteinExistence type="predicted"/>
<protein>
    <recommendedName>
        <fullName evidence="6">Integrase</fullName>
    </recommendedName>
</protein>
<evidence type="ECO:0000259" key="2">
    <source>
        <dbReference type="Pfam" id="PF12834"/>
    </source>
</evidence>
<evidence type="ECO:0000259" key="3">
    <source>
        <dbReference type="Pfam" id="PF12835"/>
    </source>
</evidence>
<evidence type="ECO:0000256" key="1">
    <source>
        <dbReference type="ARBA" id="ARBA00023172"/>
    </source>
</evidence>
<dbReference type="RefSeq" id="WP_058501207.1">
    <property type="nucleotide sequence ID" value="NZ_CAAAJA010000061.1"/>
</dbReference>
<dbReference type="STRING" id="454.Lisr_0834"/>
<gene>
    <name evidence="4" type="ORF">Lisr_0834</name>
</gene>
<keyword evidence="5" id="KW-1185">Reference proteome</keyword>
<evidence type="ECO:0000313" key="5">
    <source>
        <dbReference type="Proteomes" id="UP000054761"/>
    </source>
</evidence>
<dbReference type="SUPFAM" id="SSF56349">
    <property type="entry name" value="DNA breaking-rejoining enzymes"/>
    <property type="match status" value="1"/>
</dbReference>
<sequence>MSLNKLRSAEYSINQIVKQSNYQSHASRHDMKHILIKCVKDLHELGFKIAHVKGLKAKHVFKLVEHWKAQEKSPGTIKNCLSKLRELGRIMGDEKLVKKENSAYQIDARAYKSEHSRGIYHLDLSKCTNPYIKLSLEGQRLFGLRREESLKIVIKEAVNDGYLKLKPSWTKGGIGRNIPIRTDEQKEWIRKVQSLVTPGKSLIPENDSYKKHLNRYVYQTRQMGLKNLHGLRHTYAQERYKELTRYFDNGGQGWECPFLGGKKKQDMNEHERKIDIKVKHILTRELGHSRPNITEVYLG</sequence>
<name>A0A0W0WAT4_9GAMM</name>
<dbReference type="GO" id="GO:0006310">
    <property type="term" value="P:DNA recombination"/>
    <property type="evidence" value="ECO:0007669"/>
    <property type="project" value="UniProtKB-KW"/>
</dbReference>
<dbReference type="InterPro" id="IPR024456">
    <property type="entry name" value="Integrase_catalytic_putative"/>
</dbReference>